<proteinExistence type="predicted"/>
<dbReference type="InterPro" id="IPR037066">
    <property type="entry name" value="Plug_dom_sf"/>
</dbReference>
<accession>A0A238WB66</accession>
<dbReference type="PROSITE" id="PS50005">
    <property type="entry name" value="TPR"/>
    <property type="match status" value="1"/>
</dbReference>
<sequence>MRKKYSILVFGLIVMALLQTLTAQTVFRGKILDEETKVPVGGVKIGITDQGVGVVTSSNGLFNYRKYHQTIGNASRLRISAPGYETIELRGDNIRGLFNKSSKIYLTKTNEVVATKSFEDQKNIKIFWDASLSSDRRDFKKEWGFIDAYFEELGEVNVTFVVFNEKILSTKRHTINKDISVLKKEVEGLVYQGTTSYDILTTGNTDAVLLFSDGEAVLGQWEGDRDIPFYSVSSQSRANHNYLRSLASFTSGSYVNLSEASIAESIDQIKRGVLFKDKNVAISSSFNGIVKTSIGPIQGASITIKGDLEEFLSKSDGSFTVPAEVGDVLQIRYLGMHPKEMLVEDKETLLVEMTPIDELLKEVVITGKRAKSKETSDTGFGERSKDQVGVSVNTITSADIRPNAQYLADIIRGRFAGVQVSGFGSEAVFTIRGGNSPKPAVWVVDGALYEQTPNFVDPQNVASISILKSIQASSRYGSIASGGAFIVKTKAFITIGDDGEIVDTALVTGNDYTEQVAQLNLEALKPNYVKQIQDIEGLDKQFERYQNLSKANTTNAAFFIDMALYFQPLDREKAKVIRSRLVEVAQKNPKVLRVAAYLYESAGEYDNALKLYERITSIVPREAQSYRDLAKAYEEAGFYDKALELYINMLGEQILGVDFSGLDKPLGHELLHLVSLHKDKINTQRLPEDWLLNSYSLDLRMVLEWSDREAPFEFQFVNPNKKYFKWNHTLFDNKERLEAEVKSGFQTEEFVIDDAPHGLWIVNIEYLGEETFTTVPPYLKYTIYRDYGTSKERKDVKVIKLTSDIGKAQLDEFLL</sequence>
<dbReference type="InterPro" id="IPR008969">
    <property type="entry name" value="CarboxyPept-like_regulatory"/>
</dbReference>
<dbReference type="Pfam" id="PF07715">
    <property type="entry name" value="Plug"/>
    <property type="match status" value="1"/>
</dbReference>
<dbReference type="SUPFAM" id="SSF48452">
    <property type="entry name" value="TPR-like"/>
    <property type="match status" value="1"/>
</dbReference>
<evidence type="ECO:0000313" key="3">
    <source>
        <dbReference type="EMBL" id="SNR43738.1"/>
    </source>
</evidence>
<dbReference type="Gene3D" id="1.25.40.10">
    <property type="entry name" value="Tetratricopeptide repeat domain"/>
    <property type="match status" value="1"/>
</dbReference>
<keyword evidence="1" id="KW-0802">TPR repeat</keyword>
<feature type="repeat" description="TPR" evidence="1">
    <location>
        <begin position="589"/>
        <end position="622"/>
    </location>
</feature>
<organism evidence="3 4">
    <name type="scientific">Dokdonia pacifica</name>
    <dbReference type="NCBI Taxonomy" id="1627892"/>
    <lineage>
        <taxon>Bacteria</taxon>
        <taxon>Pseudomonadati</taxon>
        <taxon>Bacteroidota</taxon>
        <taxon>Flavobacteriia</taxon>
        <taxon>Flavobacteriales</taxon>
        <taxon>Flavobacteriaceae</taxon>
        <taxon>Dokdonia</taxon>
    </lineage>
</organism>
<dbReference type="SUPFAM" id="SSF53300">
    <property type="entry name" value="vWA-like"/>
    <property type="match status" value="1"/>
</dbReference>
<reference evidence="3 4" key="1">
    <citation type="submission" date="2017-06" db="EMBL/GenBank/DDBJ databases">
        <authorList>
            <person name="Kim H.J."/>
            <person name="Triplett B.A."/>
        </authorList>
    </citation>
    <scope>NUCLEOTIDE SEQUENCE [LARGE SCALE GENOMIC DNA]</scope>
    <source>
        <strain evidence="3 4">DSM 25597</strain>
    </source>
</reference>
<keyword evidence="4" id="KW-1185">Reference proteome</keyword>
<dbReference type="InterPro" id="IPR019734">
    <property type="entry name" value="TPR_rpt"/>
</dbReference>
<gene>
    <name evidence="3" type="ORF">SAMN06265376_101891</name>
</gene>
<dbReference type="InterPro" id="IPR012910">
    <property type="entry name" value="Plug_dom"/>
</dbReference>
<protein>
    <submittedName>
        <fullName evidence="3">TonB-dependent Receptor Plug Domain</fullName>
    </submittedName>
</protein>
<dbReference type="AlphaFoldDB" id="A0A238WB66"/>
<evidence type="ECO:0000256" key="1">
    <source>
        <dbReference type="PROSITE-ProRule" id="PRU00339"/>
    </source>
</evidence>
<dbReference type="EMBL" id="FZNY01000001">
    <property type="protein sequence ID" value="SNR43738.1"/>
    <property type="molecule type" value="Genomic_DNA"/>
</dbReference>
<dbReference type="InterPro" id="IPR036465">
    <property type="entry name" value="vWFA_dom_sf"/>
</dbReference>
<dbReference type="RefSeq" id="WP_089370201.1">
    <property type="nucleotide sequence ID" value="NZ_BMEP01000002.1"/>
</dbReference>
<dbReference type="SUPFAM" id="SSF49464">
    <property type="entry name" value="Carboxypeptidase regulatory domain-like"/>
    <property type="match status" value="2"/>
</dbReference>
<feature type="domain" description="TonB-dependent receptor plug" evidence="2">
    <location>
        <begin position="385"/>
        <end position="484"/>
    </location>
</feature>
<evidence type="ECO:0000313" key="4">
    <source>
        <dbReference type="Proteomes" id="UP000198379"/>
    </source>
</evidence>
<dbReference type="Gene3D" id="2.170.130.10">
    <property type="entry name" value="TonB-dependent receptor, plug domain"/>
    <property type="match status" value="1"/>
</dbReference>
<dbReference type="OrthoDB" id="1079187at2"/>
<dbReference type="InterPro" id="IPR011990">
    <property type="entry name" value="TPR-like_helical_dom_sf"/>
</dbReference>
<evidence type="ECO:0000259" key="2">
    <source>
        <dbReference type="Pfam" id="PF07715"/>
    </source>
</evidence>
<name>A0A238WB66_9FLAO</name>
<dbReference type="SUPFAM" id="SSF56935">
    <property type="entry name" value="Porins"/>
    <property type="match status" value="1"/>
</dbReference>
<keyword evidence="3" id="KW-0675">Receptor</keyword>
<dbReference type="Proteomes" id="UP000198379">
    <property type="component" value="Unassembled WGS sequence"/>
</dbReference>